<dbReference type="Pfam" id="PF00407">
    <property type="entry name" value="Bet_v_1"/>
    <property type="match status" value="2"/>
</dbReference>
<evidence type="ECO:0000259" key="1">
    <source>
        <dbReference type="SMART" id="SM01037"/>
    </source>
</evidence>
<feature type="domain" description="Bet v I/Major latex protein" evidence="1">
    <location>
        <begin position="101"/>
        <end position="212"/>
    </location>
</feature>
<dbReference type="InterPro" id="IPR051761">
    <property type="entry name" value="MLP-like_ligand-binding"/>
</dbReference>
<dbReference type="SMART" id="SM01037">
    <property type="entry name" value="Bet_v_1"/>
    <property type="match status" value="2"/>
</dbReference>
<reference evidence="2" key="1">
    <citation type="journal article" date="2014" name="Nat. Commun.">
        <title>The emerging biofuel crop Camelina sativa retains a highly undifferentiated hexaploid genome structure.</title>
        <authorList>
            <person name="Kagale S."/>
            <person name="Koh C."/>
            <person name="Nixon J."/>
            <person name="Bollina V."/>
            <person name="Clarke W.E."/>
            <person name="Tuteja R."/>
            <person name="Spillane C."/>
            <person name="Robinson S.J."/>
            <person name="Links M.G."/>
            <person name="Clarke C."/>
            <person name="Higgins E.E."/>
            <person name="Huebert T."/>
            <person name="Sharpe A.G."/>
            <person name="Parkin I.A."/>
        </authorList>
    </citation>
    <scope>NUCLEOTIDE SEQUENCE [LARGE SCALE GENOMIC DNA]</scope>
    <source>
        <strain evidence="2">cv. DH55</strain>
    </source>
</reference>
<evidence type="ECO:0000313" key="2">
    <source>
        <dbReference type="Proteomes" id="UP000694864"/>
    </source>
</evidence>
<dbReference type="InterPro" id="IPR000916">
    <property type="entry name" value="Bet_v_I/MLP"/>
</dbReference>
<evidence type="ECO:0000313" key="3">
    <source>
        <dbReference type="RefSeq" id="XP_010498913.1"/>
    </source>
</evidence>
<dbReference type="InterPro" id="IPR023393">
    <property type="entry name" value="START-like_dom_sf"/>
</dbReference>
<dbReference type="RefSeq" id="XP_010498913.1">
    <property type="nucleotide sequence ID" value="XM_010500611.1"/>
</dbReference>
<dbReference type="SUPFAM" id="SSF55961">
    <property type="entry name" value="Bet v1-like"/>
    <property type="match status" value="2"/>
</dbReference>
<dbReference type="GeneID" id="104776521"/>
<organism evidence="2 3">
    <name type="scientific">Camelina sativa</name>
    <name type="common">False flax</name>
    <name type="synonym">Myagrum sativum</name>
    <dbReference type="NCBI Taxonomy" id="90675"/>
    <lineage>
        <taxon>Eukaryota</taxon>
        <taxon>Viridiplantae</taxon>
        <taxon>Streptophyta</taxon>
        <taxon>Embryophyta</taxon>
        <taxon>Tracheophyta</taxon>
        <taxon>Spermatophyta</taxon>
        <taxon>Magnoliopsida</taxon>
        <taxon>eudicotyledons</taxon>
        <taxon>Gunneridae</taxon>
        <taxon>Pentapetalae</taxon>
        <taxon>rosids</taxon>
        <taxon>malvids</taxon>
        <taxon>Brassicales</taxon>
        <taxon>Brassicaceae</taxon>
        <taxon>Camelineae</taxon>
        <taxon>Camelina</taxon>
    </lineage>
</organism>
<dbReference type="Gene3D" id="3.30.530.20">
    <property type="match status" value="2"/>
</dbReference>
<dbReference type="PANTHER" id="PTHR31907">
    <property type="entry name" value="MLP-LIKE PROTEIN 423"/>
    <property type="match status" value="1"/>
</dbReference>
<dbReference type="Proteomes" id="UP000694864">
    <property type="component" value="Chromosome 3"/>
</dbReference>
<proteinExistence type="predicted"/>
<gene>
    <name evidence="3" type="primary">LOC104776521</name>
</gene>
<sequence>MALNEPTHEFDVKSQADDLFKDFMKAIKDNDEVEIEAEDWEKRELTINVISSEILRKYKTFKLTATITPRDDGEGSRVKWTGKIEKISDDFHVDPHISNNTISRTVEFNRKSPAEELFKAFMEAVKDDDEVEIEAEDWTNRKTTVNLISSVILRNYKTFKITIVVTPSEDGDGSHVKLTVVFGKISGDIDDDYLPFNTAAYLFKMLDAKILK</sequence>
<name>A0ABM0YCF4_CAMSA</name>
<protein>
    <submittedName>
        <fullName evidence="3">Uncharacterized protein At1g24000-like</fullName>
    </submittedName>
</protein>
<keyword evidence="2" id="KW-1185">Reference proteome</keyword>
<accession>A0ABM0YCF4</accession>
<feature type="domain" description="Bet v I/Major latex protein" evidence="1">
    <location>
        <begin position="2"/>
        <end position="100"/>
    </location>
</feature>
<reference evidence="3" key="2">
    <citation type="submission" date="2025-08" db="UniProtKB">
        <authorList>
            <consortium name="RefSeq"/>
        </authorList>
    </citation>
    <scope>IDENTIFICATION</scope>
    <source>
        <tissue evidence="3">Leaf</tissue>
    </source>
</reference>